<dbReference type="AlphaFoldDB" id="A0A1M6R0J3"/>
<dbReference type="EMBL" id="FRBC01000001">
    <property type="protein sequence ID" value="SHK25868.1"/>
    <property type="molecule type" value="Genomic_DNA"/>
</dbReference>
<dbReference type="Proteomes" id="UP000184263">
    <property type="component" value="Unassembled WGS sequence"/>
</dbReference>
<feature type="domain" description="Transposase DDE" evidence="1">
    <location>
        <begin position="119"/>
        <end position="248"/>
    </location>
</feature>
<sequence>MRMKEDAMKNGQLKPAYNIQCGTDSEFITWATVGPQPTDTTTLIPFLQDMEEHIHRLYLNVVADAGYESEENYLYLETNGQRSFIKPNNYEKCKTRKWQKDIGRKENMAYLADEDVYLCAQGRKLTATNEFIRKSRTGFQSRVTRYSCEDCSSCPLKIHENHCKTPLEERTKHFEVSKRFLRQRQEDLERISSKEGIQLRVNRSIQAEGAFAMMKADMTFRRFLSRGTGNVLVETMLLAIAYNMQKLHCKIQSGRFDQHLFPVDNVA</sequence>
<dbReference type="PANTHER" id="PTHR33408">
    <property type="entry name" value="TRANSPOSASE"/>
    <property type="match status" value="1"/>
</dbReference>
<organism evidence="2 3">
    <name type="scientific">Selenomonas ruminantium</name>
    <dbReference type="NCBI Taxonomy" id="971"/>
    <lineage>
        <taxon>Bacteria</taxon>
        <taxon>Bacillati</taxon>
        <taxon>Bacillota</taxon>
        <taxon>Negativicutes</taxon>
        <taxon>Selenomonadales</taxon>
        <taxon>Selenomonadaceae</taxon>
        <taxon>Selenomonas</taxon>
    </lineage>
</organism>
<reference evidence="2 3" key="1">
    <citation type="submission" date="2016-11" db="EMBL/GenBank/DDBJ databases">
        <authorList>
            <person name="Jaros S."/>
            <person name="Januszkiewicz K."/>
            <person name="Wedrychowicz H."/>
        </authorList>
    </citation>
    <scope>NUCLEOTIDE SEQUENCE [LARGE SCALE GENOMIC DNA]</scope>
    <source>
        <strain evidence="2 3">HD4</strain>
    </source>
</reference>
<name>A0A1M6R0J3_SELRU</name>
<evidence type="ECO:0000259" key="1">
    <source>
        <dbReference type="Pfam" id="PF13751"/>
    </source>
</evidence>
<proteinExistence type="predicted"/>
<dbReference type="OrthoDB" id="9789070at2"/>
<dbReference type="InterPro" id="IPR025668">
    <property type="entry name" value="Tnp_DDE_dom"/>
</dbReference>
<protein>
    <submittedName>
        <fullName evidence="2">Transposase DDE domain-containing protein</fullName>
    </submittedName>
</protein>
<accession>A0A1M6R0J3</accession>
<evidence type="ECO:0000313" key="2">
    <source>
        <dbReference type="EMBL" id="SHK25868.1"/>
    </source>
</evidence>
<evidence type="ECO:0000313" key="3">
    <source>
        <dbReference type="Proteomes" id="UP000184263"/>
    </source>
</evidence>
<dbReference type="Pfam" id="PF13751">
    <property type="entry name" value="DDE_Tnp_1_6"/>
    <property type="match status" value="1"/>
</dbReference>
<dbReference type="PANTHER" id="PTHR33408:SF2">
    <property type="entry name" value="TRANSPOSASE DDE DOMAIN-CONTAINING PROTEIN"/>
    <property type="match status" value="1"/>
</dbReference>
<gene>
    <name evidence="2" type="ORF">SAMN05216582_10182</name>
</gene>